<evidence type="ECO:0000256" key="1">
    <source>
        <dbReference type="ARBA" id="ARBA00010617"/>
    </source>
</evidence>
<dbReference type="Gene3D" id="3.40.50.720">
    <property type="entry name" value="NAD(P)-binding Rossmann-like Domain"/>
    <property type="match status" value="1"/>
</dbReference>
<evidence type="ECO:0000259" key="2">
    <source>
        <dbReference type="PROSITE" id="PS50902"/>
    </source>
</evidence>
<sequence length="993" mass="106032">MPGPARPAPVADWVTIPDLHRDPFPVFERLRAEGGVHWVPAVGRYLVTSYAAVHDTELDQGTFSADEEGSLMIRAMGHSMLRRDDPQHHVERRAWQPVLRPGVVRKAWLPQFERTAERYLGEFLDLGPGADLVRDFAAPYAAENLRAVLGFHNATQQDLQRWSQTMIDATGNYADDPGVWARGQASYDEVDVALDEMLTWHAEHPDDSLLSALLRLPEQQMPLASVRANVKMTIGGGLNEPRDAIGVAAWALLTHPEQRRLVAEGTSTWDAVFDETIRWVAPIGMYSRQTTRDVDLQGVHLPAGAKLGICLLSANRDERVWSRPDVFDATREGGGAHLAFGKGVHVCLGAAVARAEVAAVALPRLFERLPDLATVEHDPPQAAGWVFRGMTSLPVTWDPQRSARVPAPGPHVAVVGSGPSGCYTAQAVRKALPRAEVTVLDRLPVPYGLVRHGVAGDHQGTKAVSRQFARLFEEDGVRFVGGVEVGSDVQLAQLRSAFDAVVLAHGLHEDARWEVPGADLPGVHGAGRITRLLNGHPGEARPAPRLGAAVAVVGHGNVALDVVRLLAKRPEDLAGSDVDDEAHRRLGGDLRVLHVLGRSLPAAAKFDVPALREVLDLPGLEHVVHGVGPDTLAGAQDPRSQLVLDLLGAPGVPGARLQVHWWFGHTPVRVLGQDAVTGLEVRACCTAEAGPQETTVLDVDGVVTAIGFTADAGQRLAVLDGAARASGRIEPGLYAAGWARRGPRGTIPSQRTDARELARTIAADLATCPGAPGWRSLSGALPAATGYDGWLLIEAHETRGALPGRLRRKLTDAGELRRIAATATGLPGGSAPAAAASEGRDGPPVTIVYATESGNGELVADELADHLSGRHPVRVVDLAEAGPDVLDPERLVVLVCSTYGDGELPTTARAFHADLLQRRPDLSGLRFAVFGLGDRSYSRTYSRGSEILEETLRGLGARRVGPYGRHDAAGREAAADLARAWVDDVLQTAATAG</sequence>
<dbReference type="Pfam" id="PF13450">
    <property type="entry name" value="NAD_binding_8"/>
    <property type="match status" value="1"/>
</dbReference>
<evidence type="ECO:0000313" key="4">
    <source>
        <dbReference type="Proteomes" id="UP001565927"/>
    </source>
</evidence>
<name>A0ABV4GZP7_9ACTN</name>
<gene>
    <name evidence="3" type="ORF">AB2L27_02620</name>
</gene>
<dbReference type="InterPro" id="IPR001128">
    <property type="entry name" value="Cyt_P450"/>
</dbReference>
<dbReference type="InterPro" id="IPR008254">
    <property type="entry name" value="Flavodoxin/NO_synth"/>
</dbReference>
<feature type="domain" description="Flavodoxin-like" evidence="2">
    <location>
        <begin position="845"/>
        <end position="986"/>
    </location>
</feature>
<dbReference type="PANTHER" id="PTHR46696">
    <property type="entry name" value="P450, PUTATIVE (EUROFUNG)-RELATED"/>
    <property type="match status" value="1"/>
</dbReference>
<dbReference type="SUPFAM" id="SSF48264">
    <property type="entry name" value="Cytochrome P450"/>
    <property type="match status" value="1"/>
</dbReference>
<dbReference type="InterPro" id="IPR017972">
    <property type="entry name" value="Cyt_P450_CS"/>
</dbReference>
<dbReference type="EMBL" id="JBGFTU010000002">
    <property type="protein sequence ID" value="MEZ0163656.1"/>
    <property type="molecule type" value="Genomic_DNA"/>
</dbReference>
<dbReference type="PANTHER" id="PTHR46696:SF1">
    <property type="entry name" value="CYTOCHROME P450 YJIB-RELATED"/>
    <property type="match status" value="1"/>
</dbReference>
<dbReference type="SUPFAM" id="SSF52218">
    <property type="entry name" value="Flavoproteins"/>
    <property type="match status" value="1"/>
</dbReference>
<dbReference type="InterPro" id="IPR036396">
    <property type="entry name" value="Cyt_P450_sf"/>
</dbReference>
<keyword evidence="4" id="KW-1185">Reference proteome</keyword>
<dbReference type="SUPFAM" id="SSF51971">
    <property type="entry name" value="Nucleotide-binding domain"/>
    <property type="match status" value="1"/>
</dbReference>
<evidence type="ECO:0000313" key="3">
    <source>
        <dbReference type="EMBL" id="MEZ0163656.1"/>
    </source>
</evidence>
<comment type="caution">
    <text evidence="3">The sequence shown here is derived from an EMBL/GenBank/DDBJ whole genome shotgun (WGS) entry which is preliminary data.</text>
</comment>
<dbReference type="Pfam" id="PF00258">
    <property type="entry name" value="Flavodoxin_1"/>
    <property type="match status" value="1"/>
</dbReference>
<dbReference type="PRINTS" id="PR00359">
    <property type="entry name" value="BP450"/>
</dbReference>
<dbReference type="Gene3D" id="3.50.50.60">
    <property type="entry name" value="FAD/NAD(P)-binding domain"/>
    <property type="match status" value="1"/>
</dbReference>
<dbReference type="Pfam" id="PF00067">
    <property type="entry name" value="p450"/>
    <property type="match status" value="1"/>
</dbReference>
<proteinExistence type="inferred from homology"/>
<dbReference type="PROSITE" id="PS00086">
    <property type="entry name" value="CYTOCHROME_P450"/>
    <property type="match status" value="1"/>
</dbReference>
<dbReference type="RefSeq" id="WP_370439907.1">
    <property type="nucleotide sequence ID" value="NZ_JBGFTU010000002.1"/>
</dbReference>
<protein>
    <submittedName>
        <fullName evidence="3">Cytochrome P450</fullName>
    </submittedName>
</protein>
<comment type="similarity">
    <text evidence="1">Belongs to the cytochrome P450 family.</text>
</comment>
<accession>A0ABV4GZP7</accession>
<dbReference type="Gene3D" id="3.40.50.360">
    <property type="match status" value="1"/>
</dbReference>
<dbReference type="Proteomes" id="UP001565927">
    <property type="component" value="Unassembled WGS sequence"/>
</dbReference>
<dbReference type="InterPro" id="IPR002397">
    <property type="entry name" value="Cyt_P450_B"/>
</dbReference>
<dbReference type="Gene3D" id="1.10.630.10">
    <property type="entry name" value="Cytochrome P450"/>
    <property type="match status" value="1"/>
</dbReference>
<reference evidence="3 4" key="1">
    <citation type="submission" date="2024-07" db="EMBL/GenBank/DDBJ databases">
        <authorList>
            <person name="Thanompreechachai J."/>
            <person name="Duangmal K."/>
        </authorList>
    </citation>
    <scope>NUCLEOTIDE SEQUENCE [LARGE SCALE GENOMIC DNA]</scope>
    <source>
        <strain evidence="3 4">LSe6-4</strain>
    </source>
</reference>
<dbReference type="InterPro" id="IPR029039">
    <property type="entry name" value="Flavoprotein-like_sf"/>
</dbReference>
<organism evidence="3 4">
    <name type="scientific">Kineococcus halophytocola</name>
    <dbReference type="NCBI Taxonomy" id="3234027"/>
    <lineage>
        <taxon>Bacteria</taxon>
        <taxon>Bacillati</taxon>
        <taxon>Actinomycetota</taxon>
        <taxon>Actinomycetes</taxon>
        <taxon>Kineosporiales</taxon>
        <taxon>Kineosporiaceae</taxon>
        <taxon>Kineococcus</taxon>
    </lineage>
</organism>
<dbReference type="InterPro" id="IPR036188">
    <property type="entry name" value="FAD/NAD-bd_sf"/>
</dbReference>
<dbReference type="PROSITE" id="PS50902">
    <property type="entry name" value="FLAVODOXIN_LIKE"/>
    <property type="match status" value="1"/>
</dbReference>